<dbReference type="AlphaFoldDB" id="A0A2N8RWU2"/>
<dbReference type="RefSeq" id="WP_102826782.1">
    <property type="nucleotide sequence ID" value="NZ_CP139348.1"/>
</dbReference>
<protein>
    <recommendedName>
        <fullName evidence="5">DUF1835 domain-containing protein</fullName>
    </recommendedName>
</protein>
<comment type="caution">
    <text evidence="3">The sequence shown here is derived from an EMBL/GenBank/DDBJ whole genome shotgun (WGS) entry which is preliminary data.</text>
</comment>
<dbReference type="EMBL" id="POUN01000007">
    <property type="protein sequence ID" value="PNF78850.1"/>
    <property type="molecule type" value="Genomic_DNA"/>
</dbReference>
<evidence type="ECO:0000259" key="2">
    <source>
        <dbReference type="Pfam" id="PF12395"/>
    </source>
</evidence>
<dbReference type="InterPro" id="IPR022123">
    <property type="entry name" value="DUF3658"/>
</dbReference>
<evidence type="ECO:0008006" key="5">
    <source>
        <dbReference type="Google" id="ProtNLM"/>
    </source>
</evidence>
<accession>A0A2N8RWU2</accession>
<evidence type="ECO:0000313" key="4">
    <source>
        <dbReference type="Proteomes" id="UP000235925"/>
    </source>
</evidence>
<dbReference type="Pfam" id="PF08874">
    <property type="entry name" value="DUF1835"/>
    <property type="match status" value="1"/>
</dbReference>
<reference evidence="3 4" key="1">
    <citation type="submission" date="2018-01" db="EMBL/GenBank/DDBJ databases">
        <title>Denitrification phenotypes of diverse strains of Pseudomonas stutzeri.</title>
        <authorList>
            <person name="Milligan D.A."/>
            <person name="Bergaust L."/>
            <person name="Bakken L.R."/>
            <person name="Frostegard A."/>
        </authorList>
    </citation>
    <scope>NUCLEOTIDE SEQUENCE [LARGE SCALE GENOMIC DNA]</scope>
    <source>
        <strain evidence="3 4">KC</strain>
    </source>
</reference>
<dbReference type="Pfam" id="PF12395">
    <property type="entry name" value="DUF3658"/>
    <property type="match status" value="1"/>
</dbReference>
<feature type="domain" description="DUF3658" evidence="2">
    <location>
        <begin position="146"/>
        <end position="245"/>
    </location>
</feature>
<gene>
    <name evidence="3" type="ORF">CXK92_20080</name>
</gene>
<sequence length="266" mass="28529">MLHLTCGDLAGDSVQALLAKCESGFQVRVLRDDLAVGPLSDVDRAPCAARAAFWERVWPDEVSPRPAFASDLAADAVWLAELPGHAVAVTVWHGDSASEQLLLARVAAALQGSACTLHEVACGTGDSSVSQRKAVSMHSPEALAALYRPQAVSASRQAELAAAWHQQCADPHVIRRWHEGIFQGEGYRTIDVALEAASKNEYAPLARAMAEVMGHCDGFFATDFFLYWRARELALAGQLELQGDPVAGYRDLQVRRSALAPGGNGQ</sequence>
<evidence type="ECO:0000313" key="3">
    <source>
        <dbReference type="EMBL" id="PNF78850.1"/>
    </source>
</evidence>
<dbReference type="Proteomes" id="UP000235925">
    <property type="component" value="Unassembled WGS sequence"/>
</dbReference>
<dbReference type="InterPro" id="IPR014973">
    <property type="entry name" value="DUF1835"/>
</dbReference>
<name>A0A2N8RWU2_STUST</name>
<proteinExistence type="predicted"/>
<dbReference type="OrthoDB" id="6999193at2"/>
<feature type="domain" description="DUF1835" evidence="1">
    <location>
        <begin position="2"/>
        <end position="121"/>
    </location>
</feature>
<evidence type="ECO:0000259" key="1">
    <source>
        <dbReference type="Pfam" id="PF08874"/>
    </source>
</evidence>
<organism evidence="3 4">
    <name type="scientific">Stutzerimonas stutzeri</name>
    <name type="common">Pseudomonas stutzeri</name>
    <dbReference type="NCBI Taxonomy" id="316"/>
    <lineage>
        <taxon>Bacteria</taxon>
        <taxon>Pseudomonadati</taxon>
        <taxon>Pseudomonadota</taxon>
        <taxon>Gammaproteobacteria</taxon>
        <taxon>Pseudomonadales</taxon>
        <taxon>Pseudomonadaceae</taxon>
        <taxon>Stutzerimonas</taxon>
    </lineage>
</organism>